<accession>A0A8J3GIE3</accession>
<reference evidence="1" key="2">
    <citation type="submission" date="2020-09" db="EMBL/GenBank/DDBJ databases">
        <authorList>
            <person name="Sun Q."/>
            <person name="Kim S."/>
        </authorList>
    </citation>
    <scope>NUCLEOTIDE SEQUENCE</scope>
    <source>
        <strain evidence="1">KCTC 42249</strain>
    </source>
</reference>
<name>A0A8J3GIE3_9HYPH</name>
<gene>
    <name evidence="1" type="ORF">GCM10016234_05390</name>
</gene>
<dbReference type="EMBL" id="BMZQ01000001">
    <property type="protein sequence ID" value="GHD07205.1"/>
    <property type="molecule type" value="Genomic_DNA"/>
</dbReference>
<proteinExistence type="predicted"/>
<comment type="caution">
    <text evidence="1">The sequence shown here is derived from an EMBL/GenBank/DDBJ whole genome shotgun (WGS) entry which is preliminary data.</text>
</comment>
<keyword evidence="2" id="KW-1185">Reference proteome</keyword>
<evidence type="ECO:0000313" key="2">
    <source>
        <dbReference type="Proteomes" id="UP000630142"/>
    </source>
</evidence>
<evidence type="ECO:0000313" key="1">
    <source>
        <dbReference type="EMBL" id="GHD07205.1"/>
    </source>
</evidence>
<dbReference type="AlphaFoldDB" id="A0A8J3GIE3"/>
<protein>
    <submittedName>
        <fullName evidence="1">Uncharacterized protein</fullName>
    </submittedName>
</protein>
<organism evidence="1 2">
    <name type="scientific">Tianweitania populi</name>
    <dbReference type="NCBI Taxonomy" id="1607949"/>
    <lineage>
        <taxon>Bacteria</taxon>
        <taxon>Pseudomonadati</taxon>
        <taxon>Pseudomonadota</taxon>
        <taxon>Alphaproteobacteria</taxon>
        <taxon>Hyphomicrobiales</taxon>
        <taxon>Phyllobacteriaceae</taxon>
        <taxon>Tianweitania</taxon>
    </lineage>
</organism>
<reference evidence="1" key="1">
    <citation type="journal article" date="2014" name="Int. J. Syst. Evol. Microbiol.">
        <title>Complete genome sequence of Corynebacterium casei LMG S-19264T (=DSM 44701T), isolated from a smear-ripened cheese.</title>
        <authorList>
            <consortium name="US DOE Joint Genome Institute (JGI-PGF)"/>
            <person name="Walter F."/>
            <person name="Albersmeier A."/>
            <person name="Kalinowski J."/>
            <person name="Ruckert C."/>
        </authorList>
    </citation>
    <scope>NUCLEOTIDE SEQUENCE</scope>
    <source>
        <strain evidence="1">KCTC 42249</strain>
    </source>
</reference>
<dbReference type="Proteomes" id="UP000630142">
    <property type="component" value="Unassembled WGS sequence"/>
</dbReference>
<sequence>MAAQHGIAYDHAPLSFDHFDGLISSQQAGTLVEPKLNGTGKETAEGLLVTYGAVQRKLREVGIVMSKPNGRYRINFFGGQPSTEQLIDELEAVLEAGLKLASTRKGPAW</sequence>